<reference evidence="2" key="1">
    <citation type="journal article" date="2019" name="bioRxiv">
        <title>The Genome of the Zebra Mussel, Dreissena polymorpha: A Resource for Invasive Species Research.</title>
        <authorList>
            <person name="McCartney M.A."/>
            <person name="Auch B."/>
            <person name="Kono T."/>
            <person name="Mallez S."/>
            <person name="Zhang Y."/>
            <person name="Obille A."/>
            <person name="Becker A."/>
            <person name="Abrahante J.E."/>
            <person name="Garbe J."/>
            <person name="Badalamenti J.P."/>
            <person name="Herman A."/>
            <person name="Mangelson H."/>
            <person name="Liachko I."/>
            <person name="Sullivan S."/>
            <person name="Sone E.D."/>
            <person name="Koren S."/>
            <person name="Silverstein K.A.T."/>
            <person name="Beckman K.B."/>
            <person name="Gohl D.M."/>
        </authorList>
    </citation>
    <scope>NUCLEOTIDE SEQUENCE</scope>
    <source>
        <strain evidence="2">Duluth1</strain>
        <tissue evidence="2">Whole animal</tissue>
    </source>
</reference>
<gene>
    <name evidence="2" type="ORF">DPMN_144756</name>
</gene>
<feature type="compositionally biased region" description="Polar residues" evidence="1">
    <location>
        <begin position="45"/>
        <end position="59"/>
    </location>
</feature>
<comment type="caution">
    <text evidence="2">The sequence shown here is derived from an EMBL/GenBank/DDBJ whole genome shotgun (WGS) entry which is preliminary data.</text>
</comment>
<reference evidence="2" key="2">
    <citation type="submission" date="2020-11" db="EMBL/GenBank/DDBJ databases">
        <authorList>
            <person name="McCartney M.A."/>
            <person name="Auch B."/>
            <person name="Kono T."/>
            <person name="Mallez S."/>
            <person name="Becker A."/>
            <person name="Gohl D.M."/>
            <person name="Silverstein K.A.T."/>
            <person name="Koren S."/>
            <person name="Bechman K.B."/>
            <person name="Herman A."/>
            <person name="Abrahante J.E."/>
            <person name="Garbe J."/>
        </authorList>
    </citation>
    <scope>NUCLEOTIDE SEQUENCE</scope>
    <source>
        <strain evidence="2">Duluth1</strain>
        <tissue evidence="2">Whole animal</tissue>
    </source>
</reference>
<protein>
    <submittedName>
        <fullName evidence="2">Uncharacterized protein</fullName>
    </submittedName>
</protein>
<dbReference type="AlphaFoldDB" id="A0A9D4F3R4"/>
<dbReference type="EMBL" id="JAIWYP010000007">
    <property type="protein sequence ID" value="KAH3791273.1"/>
    <property type="molecule type" value="Genomic_DNA"/>
</dbReference>
<evidence type="ECO:0000313" key="3">
    <source>
        <dbReference type="Proteomes" id="UP000828390"/>
    </source>
</evidence>
<proteinExistence type="predicted"/>
<organism evidence="2 3">
    <name type="scientific">Dreissena polymorpha</name>
    <name type="common">Zebra mussel</name>
    <name type="synonym">Mytilus polymorpha</name>
    <dbReference type="NCBI Taxonomy" id="45954"/>
    <lineage>
        <taxon>Eukaryota</taxon>
        <taxon>Metazoa</taxon>
        <taxon>Spiralia</taxon>
        <taxon>Lophotrochozoa</taxon>
        <taxon>Mollusca</taxon>
        <taxon>Bivalvia</taxon>
        <taxon>Autobranchia</taxon>
        <taxon>Heteroconchia</taxon>
        <taxon>Euheterodonta</taxon>
        <taxon>Imparidentia</taxon>
        <taxon>Neoheterodontei</taxon>
        <taxon>Myida</taxon>
        <taxon>Dreissenoidea</taxon>
        <taxon>Dreissenidae</taxon>
        <taxon>Dreissena</taxon>
    </lineage>
</organism>
<sequence length="59" mass="7292">MKQNKKKMNEEQREKKEENKEEKERRKKKGSNKVRIVETKRTNNYEKNANRQSNTKQLQ</sequence>
<feature type="region of interest" description="Disordered" evidence="1">
    <location>
        <begin position="1"/>
        <end position="59"/>
    </location>
</feature>
<name>A0A9D4F3R4_DREPO</name>
<feature type="compositionally biased region" description="Basic and acidic residues" evidence="1">
    <location>
        <begin position="7"/>
        <end position="24"/>
    </location>
</feature>
<dbReference type="Proteomes" id="UP000828390">
    <property type="component" value="Unassembled WGS sequence"/>
</dbReference>
<keyword evidence="3" id="KW-1185">Reference proteome</keyword>
<accession>A0A9D4F3R4</accession>
<evidence type="ECO:0000256" key="1">
    <source>
        <dbReference type="SAM" id="MobiDB-lite"/>
    </source>
</evidence>
<evidence type="ECO:0000313" key="2">
    <source>
        <dbReference type="EMBL" id="KAH3791273.1"/>
    </source>
</evidence>
<feature type="compositionally biased region" description="Basic and acidic residues" evidence="1">
    <location>
        <begin position="35"/>
        <end position="44"/>
    </location>
</feature>